<proteinExistence type="predicted"/>
<evidence type="ECO:0000313" key="3">
    <source>
        <dbReference type="EMBL" id="NKW10654.1"/>
    </source>
</evidence>
<dbReference type="AlphaFoldDB" id="A0A7X6FRN6"/>
<keyword evidence="4" id="KW-1185">Reference proteome</keyword>
<comment type="caution">
    <text evidence="3">The sequence shown here is derived from an EMBL/GenBank/DDBJ whole genome shotgun (WGS) entry which is preliminary data.</text>
</comment>
<gene>
    <name evidence="2" type="ORF">F9K91_22765</name>
    <name evidence="3" type="ORF">HGG76_20140</name>
</gene>
<name>A0A7X6FRN6_9HYPH</name>
<evidence type="ECO:0000313" key="5">
    <source>
        <dbReference type="Proteomes" id="UP000558475"/>
    </source>
</evidence>
<evidence type="ECO:0000313" key="4">
    <source>
        <dbReference type="Proteomes" id="UP000430843"/>
    </source>
</evidence>
<dbReference type="EMBL" id="JAAXZB010000002">
    <property type="protein sequence ID" value="NKW10654.1"/>
    <property type="molecule type" value="Genomic_DNA"/>
</dbReference>
<keyword evidence="1" id="KW-1133">Transmembrane helix</keyword>
<reference evidence="2 4" key="1">
    <citation type="submission" date="2019-09" db="EMBL/GenBank/DDBJ databases">
        <title>Taxonomic organization of the family Brucellaceae based on a phylogenomic approach.</title>
        <authorList>
            <person name="Leclercq S."/>
            <person name="Cloeckaert A."/>
            <person name="Zygmunt M.S."/>
        </authorList>
    </citation>
    <scope>NUCLEOTIDE SEQUENCE [LARGE SCALE GENOMIC DNA]</scope>
    <source>
        <strain evidence="2 4">LMG 18957</strain>
    </source>
</reference>
<evidence type="ECO:0000256" key="1">
    <source>
        <dbReference type="SAM" id="Phobius"/>
    </source>
</evidence>
<reference evidence="3 5" key="2">
    <citation type="submission" date="2020-04" db="EMBL/GenBank/DDBJ databases">
        <title>Whole genome sequencing of clinical and environmental type strains of Ochrobactrum.</title>
        <authorList>
            <person name="Dharne M."/>
        </authorList>
    </citation>
    <scope>NUCLEOTIDE SEQUENCE [LARGE SCALE GENOMIC DNA]</scope>
    <source>
        <strain evidence="3 5">DSM 13340</strain>
    </source>
</reference>
<accession>A0A7X6FRN6</accession>
<dbReference type="InterPro" id="IPR025489">
    <property type="entry name" value="DUF4381"/>
</dbReference>
<keyword evidence="1" id="KW-0812">Transmembrane</keyword>
<organism evidence="3 5">
    <name type="scientific">Brucella tritici</name>
    <dbReference type="NCBI Taxonomy" id="94626"/>
    <lineage>
        <taxon>Bacteria</taxon>
        <taxon>Pseudomonadati</taxon>
        <taxon>Pseudomonadota</taxon>
        <taxon>Alphaproteobacteria</taxon>
        <taxon>Hyphomicrobiales</taxon>
        <taxon>Brucellaceae</taxon>
        <taxon>Brucella/Ochrobactrum group</taxon>
        <taxon>Brucella</taxon>
    </lineage>
</organism>
<dbReference type="Proteomes" id="UP000558475">
    <property type="component" value="Unassembled WGS sequence"/>
</dbReference>
<keyword evidence="1" id="KW-0472">Membrane</keyword>
<dbReference type="Pfam" id="PF14316">
    <property type="entry name" value="DUF4381"/>
    <property type="match status" value="1"/>
</dbReference>
<sequence length="164" mass="18482">MASKETIVDQTTETALRSLHDIAVPPPVSWLPQTWGWGLLAAFLLLGIAILTVRWVIRYRRNAYRREALHALESISNSTPTGRSPAIEIAELMKRTALSAWPRTDVATLSGSQWVGFLERHSPEPLGTDLKALLTSREYEPNQQVSDLPVIVTQARLWIERHHV</sequence>
<protein>
    <submittedName>
        <fullName evidence="3">DUF4381 domain-containing protein</fullName>
    </submittedName>
</protein>
<dbReference type="EMBL" id="WBWA01000033">
    <property type="protein sequence ID" value="KAB2662314.1"/>
    <property type="molecule type" value="Genomic_DNA"/>
</dbReference>
<evidence type="ECO:0000313" key="2">
    <source>
        <dbReference type="EMBL" id="KAB2662314.1"/>
    </source>
</evidence>
<dbReference type="Proteomes" id="UP000430843">
    <property type="component" value="Unassembled WGS sequence"/>
</dbReference>
<feature type="transmembrane region" description="Helical" evidence="1">
    <location>
        <begin position="35"/>
        <end position="57"/>
    </location>
</feature>